<dbReference type="Proteomes" id="UP000579531">
    <property type="component" value="Unassembled WGS sequence"/>
</dbReference>
<evidence type="ECO:0000313" key="3">
    <source>
        <dbReference type="Proteomes" id="UP000579531"/>
    </source>
</evidence>
<proteinExistence type="predicted"/>
<keyword evidence="1" id="KW-0812">Transmembrane</keyword>
<organism evidence="2 3">
    <name type="scientific">Streptomyces collinus</name>
    <dbReference type="NCBI Taxonomy" id="42684"/>
    <lineage>
        <taxon>Bacteria</taxon>
        <taxon>Bacillati</taxon>
        <taxon>Actinomycetota</taxon>
        <taxon>Actinomycetes</taxon>
        <taxon>Kitasatosporales</taxon>
        <taxon>Streptomycetaceae</taxon>
        <taxon>Streptomyces</taxon>
    </lineage>
</organism>
<sequence length="72" mass="7394">MSTNSTHQACHHPARDITIVALVSGVVSLGTAVTTMAFDVSPLATLTSSGGAFIAVLSAGMNVLNHVKRNNM</sequence>
<dbReference type="EMBL" id="JACHLX010000001">
    <property type="protein sequence ID" value="MBB5815404.1"/>
    <property type="molecule type" value="Genomic_DNA"/>
</dbReference>
<comment type="caution">
    <text evidence="2">The sequence shown here is derived from an EMBL/GenBank/DDBJ whole genome shotgun (WGS) entry which is preliminary data.</text>
</comment>
<feature type="transmembrane region" description="Helical" evidence="1">
    <location>
        <begin position="44"/>
        <end position="64"/>
    </location>
</feature>
<evidence type="ECO:0000256" key="1">
    <source>
        <dbReference type="SAM" id="Phobius"/>
    </source>
</evidence>
<keyword evidence="3" id="KW-1185">Reference proteome</keyword>
<dbReference type="RefSeq" id="WP_184852651.1">
    <property type="nucleotide sequence ID" value="NZ_BAABFE010000002.1"/>
</dbReference>
<protein>
    <submittedName>
        <fullName evidence="2">Uncharacterized protein</fullName>
    </submittedName>
</protein>
<keyword evidence="1" id="KW-0472">Membrane</keyword>
<evidence type="ECO:0000313" key="2">
    <source>
        <dbReference type="EMBL" id="MBB5815404.1"/>
    </source>
</evidence>
<gene>
    <name evidence="2" type="ORF">HNR72_006432</name>
</gene>
<reference evidence="2 3" key="1">
    <citation type="submission" date="2020-08" db="EMBL/GenBank/DDBJ databases">
        <title>Sequencing the genomes of 1000 actinobacteria strains.</title>
        <authorList>
            <person name="Klenk H.-P."/>
        </authorList>
    </citation>
    <scope>NUCLEOTIDE SEQUENCE [LARGE SCALE GENOMIC DNA]</scope>
    <source>
        <strain evidence="2 3">DSM 40129</strain>
    </source>
</reference>
<name>A0AA89QQ40_STRCU</name>
<dbReference type="AlphaFoldDB" id="A0AA89QQ40"/>
<accession>A0AA89QQ40</accession>
<keyword evidence="1" id="KW-1133">Transmembrane helix</keyword>
<feature type="transmembrane region" description="Helical" evidence="1">
    <location>
        <begin position="17"/>
        <end position="38"/>
    </location>
</feature>
<dbReference type="GeneID" id="93842856"/>